<keyword evidence="5" id="KW-1185">Reference proteome</keyword>
<name>A0ABN1NB18_9PSEU</name>
<dbReference type="Gene3D" id="3.30.750.24">
    <property type="entry name" value="STAS domain"/>
    <property type="match status" value="1"/>
</dbReference>
<dbReference type="InterPro" id="IPR002645">
    <property type="entry name" value="STAS_dom"/>
</dbReference>
<evidence type="ECO:0000313" key="5">
    <source>
        <dbReference type="Proteomes" id="UP001499967"/>
    </source>
</evidence>
<protein>
    <recommendedName>
        <fullName evidence="2">Anti-sigma factor antagonist</fullName>
    </recommendedName>
</protein>
<feature type="domain" description="STAS" evidence="3">
    <location>
        <begin position="2"/>
        <end position="117"/>
    </location>
</feature>
<dbReference type="PANTHER" id="PTHR33495:SF2">
    <property type="entry name" value="ANTI-SIGMA FACTOR ANTAGONIST TM_1081-RELATED"/>
    <property type="match status" value="1"/>
</dbReference>
<dbReference type="RefSeq" id="WP_343945699.1">
    <property type="nucleotide sequence ID" value="NZ_BAAAHP010000219.1"/>
</dbReference>
<evidence type="ECO:0000256" key="2">
    <source>
        <dbReference type="RuleBase" id="RU003749"/>
    </source>
</evidence>
<dbReference type="PROSITE" id="PS50801">
    <property type="entry name" value="STAS"/>
    <property type="match status" value="1"/>
</dbReference>
<dbReference type="PANTHER" id="PTHR33495">
    <property type="entry name" value="ANTI-SIGMA FACTOR ANTAGONIST TM_1081-RELATED-RELATED"/>
    <property type="match status" value="1"/>
</dbReference>
<reference evidence="4 5" key="1">
    <citation type="journal article" date="2019" name="Int. J. Syst. Evol. Microbiol.">
        <title>The Global Catalogue of Microorganisms (GCM) 10K type strain sequencing project: providing services to taxonomists for standard genome sequencing and annotation.</title>
        <authorList>
            <consortium name="The Broad Institute Genomics Platform"/>
            <consortium name="The Broad Institute Genome Sequencing Center for Infectious Disease"/>
            <person name="Wu L."/>
            <person name="Ma J."/>
        </authorList>
    </citation>
    <scope>NUCLEOTIDE SEQUENCE [LARGE SCALE GENOMIC DNA]</scope>
    <source>
        <strain evidence="4 5">JCM 11117</strain>
    </source>
</reference>
<dbReference type="NCBIfam" id="TIGR00377">
    <property type="entry name" value="ant_ant_sig"/>
    <property type="match status" value="1"/>
</dbReference>
<dbReference type="Pfam" id="PF01740">
    <property type="entry name" value="STAS"/>
    <property type="match status" value="1"/>
</dbReference>
<evidence type="ECO:0000313" key="4">
    <source>
        <dbReference type="EMBL" id="GAA0900542.1"/>
    </source>
</evidence>
<dbReference type="InterPro" id="IPR036513">
    <property type="entry name" value="STAS_dom_sf"/>
</dbReference>
<dbReference type="EMBL" id="BAAAHP010000219">
    <property type="protein sequence ID" value="GAA0900542.1"/>
    <property type="molecule type" value="Genomic_DNA"/>
</dbReference>
<accession>A0ABN1NB18</accession>
<evidence type="ECO:0000256" key="1">
    <source>
        <dbReference type="ARBA" id="ARBA00009013"/>
    </source>
</evidence>
<dbReference type="CDD" id="cd07043">
    <property type="entry name" value="STAS_anti-anti-sigma_factors"/>
    <property type="match status" value="1"/>
</dbReference>
<proteinExistence type="inferred from homology"/>
<dbReference type="InterPro" id="IPR003658">
    <property type="entry name" value="Anti-sigma_ant"/>
</dbReference>
<gene>
    <name evidence="4" type="ORF">GCM10009559_66610</name>
</gene>
<dbReference type="SUPFAM" id="SSF52091">
    <property type="entry name" value="SpoIIaa-like"/>
    <property type="match status" value="1"/>
</dbReference>
<evidence type="ECO:0000259" key="3">
    <source>
        <dbReference type="PROSITE" id="PS50801"/>
    </source>
</evidence>
<comment type="similarity">
    <text evidence="1 2">Belongs to the anti-sigma-factor antagonist family.</text>
</comment>
<comment type="caution">
    <text evidence="4">The sequence shown here is derived from an EMBL/GenBank/DDBJ whole genome shotgun (WGS) entry which is preliminary data.</text>
</comment>
<organism evidence="4 5">
    <name type="scientific">Pseudonocardia zijingensis</name>
    <dbReference type="NCBI Taxonomy" id="153376"/>
    <lineage>
        <taxon>Bacteria</taxon>
        <taxon>Bacillati</taxon>
        <taxon>Actinomycetota</taxon>
        <taxon>Actinomycetes</taxon>
        <taxon>Pseudonocardiales</taxon>
        <taxon>Pseudonocardiaceae</taxon>
        <taxon>Pseudonocardia</taxon>
    </lineage>
</organism>
<dbReference type="Proteomes" id="UP001499967">
    <property type="component" value="Unassembled WGS sequence"/>
</dbReference>
<sequence>MVTITPVQAGSVSVLTVSGDIDLTSGPRLRAALDELLDAPAERVPSGVVVDLTAVGFLDSAGLAVLVDAHEHAAQRGIDLKIVIDGAGSAVARAFQAAAIHEHLDVCHSLGEALLGGDGHRTS</sequence>